<sequence>MSTLTVPLRRHEKFLWPEAATRPLFQTMSIPGEGASAPAPVRAQLDRLKGQPQEG</sequence>
<proteinExistence type="predicted"/>
<name>A0A0U2QS27_RHILV</name>
<reference evidence="1" key="1">
    <citation type="submission" date="2015-10" db="EMBL/GenBank/DDBJ databases">
        <title>Comparative analysis of sym-gene organization in Rhizobium leguminosarum bv. viciae strains, isolated from different host plants and demonstrating clear differences in symbiotic specificity.</title>
        <authorList>
            <person name="Chirak E.R."/>
            <person name="Kimeklis A.K."/>
            <person name="Andronov E.E."/>
        </authorList>
    </citation>
    <scope>NUCLEOTIDE SEQUENCE</scope>
    <source>
        <strain evidence="1">Vaf12</strain>
    </source>
</reference>
<dbReference type="AlphaFoldDB" id="A0A0U2QS27"/>
<protein>
    <submittedName>
        <fullName evidence="1">Uncharacterized protein</fullName>
    </submittedName>
</protein>
<organism evidence="1">
    <name type="scientific">Rhizobium leguminosarum bv. viciae</name>
    <dbReference type="NCBI Taxonomy" id="387"/>
    <lineage>
        <taxon>Bacteria</taxon>
        <taxon>Pseudomonadati</taxon>
        <taxon>Pseudomonadota</taxon>
        <taxon>Alphaproteobacteria</taxon>
        <taxon>Hyphomicrobiales</taxon>
        <taxon>Rhizobiaceae</taxon>
        <taxon>Rhizobium/Agrobacterium group</taxon>
        <taxon>Rhizobium</taxon>
    </lineage>
</organism>
<accession>A0A0U2QS27</accession>
<evidence type="ECO:0000313" key="1">
    <source>
        <dbReference type="EMBL" id="ALU64594.1"/>
    </source>
</evidence>
<dbReference type="EMBL" id="KT944070">
    <property type="protein sequence ID" value="ALU64594.1"/>
    <property type="molecule type" value="Genomic_DNA"/>
</dbReference>